<protein>
    <submittedName>
        <fullName evidence="2">Uncharacterized protein</fullName>
    </submittedName>
</protein>
<evidence type="ECO:0000313" key="2">
    <source>
        <dbReference type="EMBL" id="KAJ5541331.1"/>
    </source>
</evidence>
<feature type="compositionally biased region" description="Pro residues" evidence="1">
    <location>
        <begin position="338"/>
        <end position="347"/>
    </location>
</feature>
<feature type="compositionally biased region" description="Polar residues" evidence="1">
    <location>
        <begin position="135"/>
        <end position="147"/>
    </location>
</feature>
<feature type="compositionally biased region" description="Acidic residues" evidence="1">
    <location>
        <begin position="314"/>
        <end position="328"/>
    </location>
</feature>
<feature type="compositionally biased region" description="Basic residues" evidence="1">
    <location>
        <begin position="62"/>
        <end position="71"/>
    </location>
</feature>
<comment type="caution">
    <text evidence="2">The sequence shown here is derived from an EMBL/GenBank/DDBJ whole genome shotgun (WGS) entry which is preliminary data.</text>
</comment>
<dbReference type="EMBL" id="JAQIZZ010000005">
    <property type="protein sequence ID" value="KAJ5541331.1"/>
    <property type="molecule type" value="Genomic_DNA"/>
</dbReference>
<name>A0AAD6CXN5_9EURO</name>
<feature type="compositionally biased region" description="Polar residues" evidence="1">
    <location>
        <begin position="107"/>
        <end position="120"/>
    </location>
</feature>
<feature type="region of interest" description="Disordered" evidence="1">
    <location>
        <begin position="241"/>
        <end position="265"/>
    </location>
</feature>
<feature type="compositionally biased region" description="Acidic residues" evidence="1">
    <location>
        <begin position="247"/>
        <end position="258"/>
    </location>
</feature>
<sequence length="435" mass="47582">MATTPPPPSPSALRIPAAPRHGAGYDTFEPYPTRSSARLAGQRASRLKETTPPICPSSPSKGRSKASPRKYGKAEDATVSPPGSFPKSRNVERGSHTSCANYHHHSVNTQLSNLPTSGRVSETHALPTPAKTPSKKNITSNLSSTARTLFPTAKMAKPKGRFSIDVEDASPGPQSIQIYTDSRDRIPKPPTTPQNPFYNGPSESASDESNGVIDPMTCPTHELLRLGRDDEITYNFRGKKVTKHFDDVDDEDEEDDPNDLGLFAGREHLLPDPSVLHNLRPLRRKNVVPRRLWTDDGLPVPPKEMAQAKPVEESAAEDEATDEEDVMESDPNLHGITSPPPEVPPSPKAMRKLRSQARRHVDTDVSPCAKGAGSKQPRTPFHNWLRKKGADEQSPVTPTKREAETTPLKREAEDVPGSLPGPKRTRATTRHTQSA</sequence>
<feature type="compositionally biased region" description="Pro residues" evidence="1">
    <location>
        <begin position="1"/>
        <end position="10"/>
    </location>
</feature>
<accession>A0AAD6CXN5</accession>
<feature type="compositionally biased region" description="Basic and acidic residues" evidence="1">
    <location>
        <begin position="399"/>
        <end position="413"/>
    </location>
</feature>
<reference evidence="2 3" key="1">
    <citation type="journal article" date="2023" name="IMA Fungus">
        <title>Comparative genomic study of the Penicillium genus elucidates a diverse pangenome and 15 lateral gene transfer events.</title>
        <authorList>
            <person name="Petersen C."/>
            <person name="Sorensen T."/>
            <person name="Nielsen M.R."/>
            <person name="Sondergaard T.E."/>
            <person name="Sorensen J.L."/>
            <person name="Fitzpatrick D.A."/>
            <person name="Frisvad J.C."/>
            <person name="Nielsen K.L."/>
        </authorList>
    </citation>
    <scope>NUCLEOTIDE SEQUENCE [LARGE SCALE GENOMIC DNA]</scope>
    <source>
        <strain evidence="2 3">IBT 35679</strain>
    </source>
</reference>
<organism evidence="2 3">
    <name type="scientific">Penicillium frequentans</name>
    <dbReference type="NCBI Taxonomy" id="3151616"/>
    <lineage>
        <taxon>Eukaryota</taxon>
        <taxon>Fungi</taxon>
        <taxon>Dikarya</taxon>
        <taxon>Ascomycota</taxon>
        <taxon>Pezizomycotina</taxon>
        <taxon>Eurotiomycetes</taxon>
        <taxon>Eurotiomycetidae</taxon>
        <taxon>Eurotiales</taxon>
        <taxon>Aspergillaceae</taxon>
        <taxon>Penicillium</taxon>
    </lineage>
</organism>
<feature type="region of interest" description="Disordered" evidence="1">
    <location>
        <begin position="1"/>
        <end position="216"/>
    </location>
</feature>
<gene>
    <name evidence="2" type="ORF">N7494_006407</name>
</gene>
<proteinExistence type="predicted"/>
<feature type="compositionally biased region" description="Basic residues" evidence="1">
    <location>
        <begin position="349"/>
        <end position="358"/>
    </location>
</feature>
<evidence type="ECO:0000256" key="1">
    <source>
        <dbReference type="SAM" id="MobiDB-lite"/>
    </source>
</evidence>
<dbReference type="AlphaFoldDB" id="A0AAD6CXN5"/>
<feature type="compositionally biased region" description="Low complexity" evidence="1">
    <location>
        <begin position="11"/>
        <end position="20"/>
    </location>
</feature>
<evidence type="ECO:0000313" key="3">
    <source>
        <dbReference type="Proteomes" id="UP001220324"/>
    </source>
</evidence>
<keyword evidence="3" id="KW-1185">Reference proteome</keyword>
<feature type="compositionally biased region" description="Polar residues" evidence="1">
    <location>
        <begin position="194"/>
        <end position="209"/>
    </location>
</feature>
<feature type="region of interest" description="Disordered" evidence="1">
    <location>
        <begin position="291"/>
        <end position="435"/>
    </location>
</feature>
<dbReference type="Proteomes" id="UP001220324">
    <property type="component" value="Unassembled WGS sequence"/>
</dbReference>